<comment type="caution">
    <text evidence="1">The sequence shown here is derived from an EMBL/GenBank/DDBJ whole genome shotgun (WGS) entry which is preliminary data.</text>
</comment>
<gene>
    <name evidence="1" type="ORF">CC78DRAFT_615905</name>
</gene>
<dbReference type="EMBL" id="ML986605">
    <property type="protein sequence ID" value="KAF2265534.1"/>
    <property type="molecule type" value="Genomic_DNA"/>
</dbReference>
<keyword evidence="2" id="KW-1185">Reference proteome</keyword>
<protein>
    <submittedName>
        <fullName evidence="1">Uncharacterized protein</fullName>
    </submittedName>
</protein>
<name>A0A9P4KG72_9PLEO</name>
<accession>A0A9P4KG72</accession>
<dbReference type="Proteomes" id="UP000800093">
    <property type="component" value="Unassembled WGS sequence"/>
</dbReference>
<evidence type="ECO:0000313" key="1">
    <source>
        <dbReference type="EMBL" id="KAF2265534.1"/>
    </source>
</evidence>
<dbReference type="AlphaFoldDB" id="A0A9P4KG72"/>
<proteinExistence type="predicted"/>
<evidence type="ECO:0000313" key="2">
    <source>
        <dbReference type="Proteomes" id="UP000800093"/>
    </source>
</evidence>
<sequence>MNIIKYPNQNISIHFNVPYLCNDNFTYDRAGFLSYPSRAGVNLNGLLQSKEVDWDQWAPFLQAWLCFGFLDEVAGQPFTQDMPHQNFFLAHIIERKLNGSRVVTTRNLTELVYLARSQARDPSSESLAHHLSYLYSAIRRIVLSPSFQRYMKKGRRSTTPFMLAVDILISVQIIAETFRTCWDSASVSSILHNVPSTTNVLVDILLLDAGWCPYEIQRLPNDFLEHYNMCCITRDDAENHKNCTQHTCFSQPGLLQDEPQVDDFIPSGAGVVFSETILPDGFLEPHSSVRKGTRETNLRFSHNRQLGKLSEEALGLRETLSDSKLK</sequence>
<dbReference type="OrthoDB" id="2426273at2759"/>
<reference evidence="2" key="1">
    <citation type="journal article" date="2020" name="Stud. Mycol.">
        <title>101 Dothideomycetes genomes: A test case for predicting lifestyles and emergence of pathogens.</title>
        <authorList>
            <person name="Haridas S."/>
            <person name="Albert R."/>
            <person name="Binder M."/>
            <person name="Bloem J."/>
            <person name="LaButti K."/>
            <person name="Salamov A."/>
            <person name="Andreopoulos B."/>
            <person name="Baker S."/>
            <person name="Barry K."/>
            <person name="Bills G."/>
            <person name="Bluhm B."/>
            <person name="Cannon C."/>
            <person name="Castanera R."/>
            <person name="Culley D."/>
            <person name="Daum C."/>
            <person name="Ezra D."/>
            <person name="Gonzalez J."/>
            <person name="Henrissat B."/>
            <person name="Kuo A."/>
            <person name="Liang C."/>
            <person name="Lipzen A."/>
            <person name="Lutzoni F."/>
            <person name="Magnuson J."/>
            <person name="Mondo S."/>
            <person name="Nolan M."/>
            <person name="Ohm R."/>
            <person name="Pangilinan J."/>
            <person name="Park H.-J."/>
            <person name="Ramirez L."/>
            <person name="Alfaro M."/>
            <person name="Sun H."/>
            <person name="Tritt A."/>
            <person name="Yoshinaga Y."/>
            <person name="Zwiers L.-H."/>
            <person name="Turgeon B."/>
            <person name="Goodwin S."/>
            <person name="Spatafora J."/>
            <person name="Crous P."/>
            <person name="Grigoriev I."/>
        </authorList>
    </citation>
    <scope>NUCLEOTIDE SEQUENCE [LARGE SCALE GENOMIC DNA]</scope>
    <source>
        <strain evidence="2">CBS 304.66</strain>
    </source>
</reference>
<organism evidence="1 2">
    <name type="scientific">Lojkania enalia</name>
    <dbReference type="NCBI Taxonomy" id="147567"/>
    <lineage>
        <taxon>Eukaryota</taxon>
        <taxon>Fungi</taxon>
        <taxon>Dikarya</taxon>
        <taxon>Ascomycota</taxon>
        <taxon>Pezizomycotina</taxon>
        <taxon>Dothideomycetes</taxon>
        <taxon>Pleosporomycetidae</taxon>
        <taxon>Pleosporales</taxon>
        <taxon>Pleosporales incertae sedis</taxon>
        <taxon>Lojkania</taxon>
    </lineage>
</organism>